<dbReference type="AlphaFoldDB" id="A0A2N3I280"/>
<evidence type="ECO:0000313" key="3">
    <source>
        <dbReference type="Proteomes" id="UP000233535"/>
    </source>
</evidence>
<keyword evidence="3" id="KW-1185">Reference proteome</keyword>
<comment type="caution">
    <text evidence="2">The sequence shown here is derived from an EMBL/GenBank/DDBJ whole genome shotgun (WGS) entry which is preliminary data.</text>
</comment>
<dbReference type="CDD" id="cd19097">
    <property type="entry name" value="AKR_unchar"/>
    <property type="match status" value="1"/>
</dbReference>
<name>A0A2N3I280_9BACT</name>
<evidence type="ECO:0000259" key="1">
    <source>
        <dbReference type="Pfam" id="PF00248"/>
    </source>
</evidence>
<feature type="domain" description="NADP-dependent oxidoreductase" evidence="1">
    <location>
        <begin position="6"/>
        <end position="279"/>
    </location>
</feature>
<dbReference type="EMBL" id="MVDD01000003">
    <property type="protein sequence ID" value="PKQ64415.1"/>
    <property type="molecule type" value="Genomic_DNA"/>
</dbReference>
<dbReference type="InterPro" id="IPR053135">
    <property type="entry name" value="AKR2_Oxidoreductase"/>
</dbReference>
<dbReference type="InterPro" id="IPR023210">
    <property type="entry name" value="NADP_OxRdtase_dom"/>
</dbReference>
<dbReference type="Pfam" id="PF00248">
    <property type="entry name" value="Aldo_ket_red"/>
    <property type="match status" value="1"/>
</dbReference>
<gene>
    <name evidence="2" type="ORF">BZG02_06270</name>
</gene>
<dbReference type="SUPFAM" id="SSF51430">
    <property type="entry name" value="NAD(P)-linked oxidoreductase"/>
    <property type="match status" value="1"/>
</dbReference>
<sequence>MDILSKIILGTVQFGLSYGINNHQGKPTYERVKEIFDFAFSKGIDLLDTAEIYGDSQVRIGTYHKGGENKFNVSTKFAPNRLDLPFDIEDRIKKDIEIIGVDSLESYMFHSYSDYISYYPTFRRGIIKLKDQGIINKVGVSLYTNEEIEQVIKDDTIDLIQLPFNLLDNSSQRKDVLQKAKLKGFDVHVRSVFLQGLFFKDIEGLNGNLIGLADPLIQLRLICNDSNIKINDLALHYVAQKEYIDKVLIGVENVCQLEVNLNSLKNIVPKTVLEQIDKIKVSNKFLLNPSNWNQ</sequence>
<dbReference type="PANTHER" id="PTHR43312">
    <property type="entry name" value="D-THREO-ALDOSE 1-DEHYDROGENASE"/>
    <property type="match status" value="1"/>
</dbReference>
<accession>A0A2N3I280</accession>
<dbReference type="Gene3D" id="3.20.20.100">
    <property type="entry name" value="NADP-dependent oxidoreductase domain"/>
    <property type="match status" value="1"/>
</dbReference>
<dbReference type="PANTHER" id="PTHR43312:SF1">
    <property type="entry name" value="NADP-DEPENDENT OXIDOREDUCTASE DOMAIN-CONTAINING PROTEIN"/>
    <property type="match status" value="1"/>
</dbReference>
<protein>
    <recommendedName>
        <fullName evidence="1">NADP-dependent oxidoreductase domain-containing protein</fullName>
    </recommendedName>
</protein>
<reference evidence="2 3" key="1">
    <citation type="journal article" date="2017" name="Front. Microbiol.">
        <title>Labilibaculum manganireducens gen. nov., sp. nov. and Labilibaculum filiforme sp. nov., Novel Bacteroidetes Isolated from Subsurface Sediments of the Baltic Sea.</title>
        <authorList>
            <person name="Vandieken V."/>
            <person name="Marshall I.P."/>
            <person name="Niemann H."/>
            <person name="Engelen B."/>
            <person name="Cypionka H."/>
        </authorList>
    </citation>
    <scope>NUCLEOTIDE SEQUENCE [LARGE SCALE GENOMIC DNA]</scope>
    <source>
        <strain evidence="2 3">59.16B</strain>
    </source>
</reference>
<dbReference type="RefSeq" id="WP_180335652.1">
    <property type="nucleotide sequence ID" value="NZ_MVDD01000003.1"/>
</dbReference>
<proteinExistence type="predicted"/>
<dbReference type="Proteomes" id="UP000233535">
    <property type="component" value="Unassembled WGS sequence"/>
</dbReference>
<evidence type="ECO:0000313" key="2">
    <source>
        <dbReference type="EMBL" id="PKQ64415.1"/>
    </source>
</evidence>
<organism evidence="2 3">
    <name type="scientific">Labilibaculum filiforme</name>
    <dbReference type="NCBI Taxonomy" id="1940526"/>
    <lineage>
        <taxon>Bacteria</taxon>
        <taxon>Pseudomonadati</taxon>
        <taxon>Bacteroidota</taxon>
        <taxon>Bacteroidia</taxon>
        <taxon>Marinilabiliales</taxon>
        <taxon>Marinifilaceae</taxon>
        <taxon>Labilibaculum</taxon>
    </lineage>
</organism>
<dbReference type="InterPro" id="IPR036812">
    <property type="entry name" value="NAD(P)_OxRdtase_dom_sf"/>
</dbReference>